<keyword evidence="1" id="KW-0732">Signal</keyword>
<sequence>MALVVAAVVATLGFGQGTATAATTTCTDRQLPVSSTASYLGVDRRHSAQFRGVIVGGVTNVNFWFDGVYRGQFRANGLLVTGTAPISALYKTVTTTEIWLGKVRQVVKSVPYLRVCGSYWVKLS</sequence>
<reference evidence="3" key="1">
    <citation type="submission" date="2015-11" db="EMBL/GenBank/DDBJ databases">
        <authorList>
            <person name="Varghese N."/>
        </authorList>
    </citation>
    <scope>NUCLEOTIDE SEQUENCE [LARGE SCALE GENOMIC DNA]</scope>
    <source>
        <strain evidence="3">DSM 45899</strain>
    </source>
</reference>
<organism evidence="2 3">
    <name type="scientific">Parafrankia irregularis</name>
    <dbReference type="NCBI Taxonomy" id="795642"/>
    <lineage>
        <taxon>Bacteria</taxon>
        <taxon>Bacillati</taxon>
        <taxon>Actinomycetota</taxon>
        <taxon>Actinomycetes</taxon>
        <taxon>Frankiales</taxon>
        <taxon>Frankiaceae</taxon>
        <taxon>Parafrankia</taxon>
    </lineage>
</organism>
<keyword evidence="3" id="KW-1185">Reference proteome</keyword>
<dbReference type="Proteomes" id="UP000198802">
    <property type="component" value="Unassembled WGS sequence"/>
</dbReference>
<evidence type="ECO:0000256" key="1">
    <source>
        <dbReference type="SAM" id="SignalP"/>
    </source>
</evidence>
<name>A0A0S4QW25_9ACTN</name>
<feature type="signal peptide" evidence="1">
    <location>
        <begin position="1"/>
        <end position="21"/>
    </location>
</feature>
<evidence type="ECO:0000313" key="3">
    <source>
        <dbReference type="Proteomes" id="UP000198802"/>
    </source>
</evidence>
<evidence type="ECO:0000313" key="2">
    <source>
        <dbReference type="EMBL" id="CUU58682.1"/>
    </source>
</evidence>
<protein>
    <submittedName>
        <fullName evidence="2">Uncharacterized protein</fullName>
    </submittedName>
</protein>
<gene>
    <name evidence="2" type="ORF">Ga0074812_12158</name>
</gene>
<dbReference type="EMBL" id="FAOZ01000021">
    <property type="protein sequence ID" value="CUU58682.1"/>
    <property type="molecule type" value="Genomic_DNA"/>
</dbReference>
<proteinExistence type="predicted"/>
<accession>A0A0S4QW25</accession>
<dbReference type="AlphaFoldDB" id="A0A0S4QW25"/>
<feature type="chain" id="PRO_5006626521" evidence="1">
    <location>
        <begin position="22"/>
        <end position="124"/>
    </location>
</feature>